<accession>A0A1I1KKW8</accession>
<dbReference type="InterPro" id="IPR010496">
    <property type="entry name" value="AL/BT2_dom"/>
</dbReference>
<evidence type="ECO:0000313" key="4">
    <source>
        <dbReference type="Proteomes" id="UP000199577"/>
    </source>
</evidence>
<evidence type="ECO:0000256" key="1">
    <source>
        <dbReference type="SAM" id="SignalP"/>
    </source>
</evidence>
<evidence type="ECO:0000259" key="2">
    <source>
        <dbReference type="Pfam" id="PF06439"/>
    </source>
</evidence>
<dbReference type="OrthoDB" id="9806233at2"/>
<feature type="domain" description="3-keto-alpha-glucoside-1,2-lyase/3-keto-2-hydroxy-glucal hydratase" evidence="2">
    <location>
        <begin position="947"/>
        <end position="1135"/>
    </location>
</feature>
<dbReference type="Gene3D" id="2.60.120.560">
    <property type="entry name" value="Exo-inulinase, domain 1"/>
    <property type="match status" value="2"/>
</dbReference>
<keyword evidence="4" id="KW-1185">Reference proteome</keyword>
<dbReference type="GO" id="GO:0016491">
    <property type="term" value="F:oxidoreductase activity"/>
    <property type="evidence" value="ECO:0007669"/>
    <property type="project" value="TreeGrafter"/>
</dbReference>
<dbReference type="SMART" id="SM00567">
    <property type="entry name" value="EZ_HEAT"/>
    <property type="match status" value="5"/>
</dbReference>
<feature type="domain" description="3-keto-alpha-glucoside-1,2-lyase/3-keto-2-hydroxy-glucal hydratase" evidence="2">
    <location>
        <begin position="731"/>
        <end position="929"/>
    </location>
</feature>
<gene>
    <name evidence="3" type="ORF">SAMN05421747_11664</name>
</gene>
<feature type="signal peptide" evidence="1">
    <location>
        <begin position="1"/>
        <end position="21"/>
    </location>
</feature>
<evidence type="ECO:0000313" key="3">
    <source>
        <dbReference type="EMBL" id="SFC61447.1"/>
    </source>
</evidence>
<organism evidence="3 4">
    <name type="scientific">Parapedobacter composti</name>
    <dbReference type="NCBI Taxonomy" id="623281"/>
    <lineage>
        <taxon>Bacteria</taxon>
        <taxon>Pseudomonadati</taxon>
        <taxon>Bacteroidota</taxon>
        <taxon>Sphingobacteriia</taxon>
        <taxon>Sphingobacteriales</taxon>
        <taxon>Sphingobacteriaceae</taxon>
        <taxon>Parapedobacter</taxon>
    </lineage>
</organism>
<name>A0A1I1KKW8_9SPHI</name>
<dbReference type="RefSeq" id="WP_090974486.1">
    <property type="nucleotide sequence ID" value="NZ_FOLL01000016.1"/>
</dbReference>
<dbReference type="STRING" id="623281.SAMN05421747_11664"/>
<proteinExistence type="predicted"/>
<dbReference type="Pfam" id="PF13646">
    <property type="entry name" value="HEAT_2"/>
    <property type="match status" value="1"/>
</dbReference>
<dbReference type="Gene3D" id="1.25.10.10">
    <property type="entry name" value="Leucine-rich Repeat Variant"/>
    <property type="match status" value="2"/>
</dbReference>
<dbReference type="GO" id="GO:0016787">
    <property type="term" value="F:hydrolase activity"/>
    <property type="evidence" value="ECO:0007669"/>
    <property type="project" value="InterPro"/>
</dbReference>
<dbReference type="EMBL" id="FOLL01000016">
    <property type="protein sequence ID" value="SFC61447.1"/>
    <property type="molecule type" value="Genomic_DNA"/>
</dbReference>
<dbReference type="Proteomes" id="UP000199577">
    <property type="component" value="Unassembled WGS sequence"/>
</dbReference>
<keyword evidence="1" id="KW-0732">Signal</keyword>
<dbReference type="InterPro" id="IPR004155">
    <property type="entry name" value="PBS_lyase_HEAT"/>
</dbReference>
<dbReference type="PANTHER" id="PTHR12697">
    <property type="entry name" value="PBS LYASE HEAT-LIKE PROTEIN"/>
    <property type="match status" value="1"/>
</dbReference>
<dbReference type="Pfam" id="PF06439">
    <property type="entry name" value="3keto-disac_hyd"/>
    <property type="match status" value="2"/>
</dbReference>
<feature type="chain" id="PRO_5011681091" evidence="1">
    <location>
        <begin position="22"/>
        <end position="1137"/>
    </location>
</feature>
<reference evidence="3 4" key="1">
    <citation type="submission" date="2016-10" db="EMBL/GenBank/DDBJ databases">
        <authorList>
            <person name="de Groot N.N."/>
        </authorList>
    </citation>
    <scope>NUCLEOTIDE SEQUENCE [LARGE SCALE GENOMIC DNA]</scope>
    <source>
        <strain evidence="3 4">DSM 22900</strain>
    </source>
</reference>
<dbReference type="InterPro" id="IPR016024">
    <property type="entry name" value="ARM-type_fold"/>
</dbReference>
<sequence>MKRSIIYALTAFLIVPVTVYAQQGDNRTTTTKIADLLALQPAETTERFHDAMQQLERFSAAEISALLQQLTPPGTDGNTGAVYAANSYSYHVLSPGKTLQRAAFIEGALDALEVVTDKDVKGFIIQLLQNAGDNSAINTLSAYLYDTYLSEKAARALARIGSDEAGSALLKALPEATGIAEINIINALGFIGYQPAEAAILQKANTTDQNLRRVVIYALSEIGGTASAAVLEQAASASGYAYDPTGATGAYVHYIGRLAENGHVAAARKGAARLFNAASTANQTQTRIAALDALTAINEERQVKALVKAAKDGNGVYRNAALMLLTPYIDGRVSSRLTRGLAKADSRVQVDILHYLGSCNQVSALPEVKKALNADDAAVRLAAVEAYNKLAGDAAAQVLLDRLAASDEDTQEAIKTLLLTSENKELPVLVTHTLAEAKDPKIQVLLLDVLAQREAAESMPVILSLIQGNASAETKTAAYHALPRVARPTDLDKLLELLLSGGNEHNKKVQEALVSSVTRSADKGAYTQRIIDRLNAADGSQKSRFFPVLSGIGGDTALAVVSGFTEHRSDSALYGAAVSALANWTDAAALPRLVELSREKTLGANRLDQVIKGLVQKIGMANVPAEQKVLHLRDAFEVSRTVDQKRAILKALEAYKTYNALMFAGRFLDDEQLKSTAANTVMNIALEDKRFYGADVTALLNKVIGLLSGSESSYLREAIQKHLNELPKGQGYVSLFNGQDLEGWKGLVANPIKRAAMDAKTLAAEQKKADEVMRQGWYVADGVLHFNGKGDNIATLKQYGDFELLVDWKLAKEGKDGDAGIYLRGTPQVQIWDTSRVNVGAQVGSGGLYNNKKHESKPLKVADNPLGEWNTFRIIMVGDRVTVYLNGELVTDSVVLENYWDRSLPIFPKEQIELQAHGTHVSYRDIYIRELPRKEVFKLSDKEKADGFEVLFDGTDLSAWTGNTTAYQISEEGTLAIYPTKGSGGNLYSKAEFADFIYRFEFRLTPGANNGIGIRTPMEGDAAYVGMEIQVLDDGADMYKSLAPYQYHGSVYGIIPAKRGYLKPVGEWNEQEIYIKGNHIRVTLNGTVIVDGDLAEATKNGTLDGKNHPGLARKSGHIAFLGHGSEVHFRNIRVKRL</sequence>
<dbReference type="PANTHER" id="PTHR12697:SF38">
    <property type="entry name" value="PBS LYASE HEAT DOMAIN PROTEIN REPEAT-CONTAINING PROTEIN"/>
    <property type="match status" value="1"/>
</dbReference>
<dbReference type="InterPro" id="IPR011989">
    <property type="entry name" value="ARM-like"/>
</dbReference>
<dbReference type="SUPFAM" id="SSF48371">
    <property type="entry name" value="ARM repeat"/>
    <property type="match status" value="1"/>
</dbReference>
<protein>
    <submittedName>
        <fullName evidence="3">HEAT repeat</fullName>
    </submittedName>
</protein>
<dbReference type="AlphaFoldDB" id="A0A1I1KKW8"/>